<keyword evidence="4" id="KW-1185">Reference proteome</keyword>
<accession>A0A409WZ65</accession>
<proteinExistence type="predicted"/>
<feature type="region of interest" description="Disordered" evidence="2">
    <location>
        <begin position="689"/>
        <end position="762"/>
    </location>
</feature>
<feature type="compositionally biased region" description="Polar residues" evidence="2">
    <location>
        <begin position="359"/>
        <end position="368"/>
    </location>
</feature>
<feature type="compositionally biased region" description="Polar residues" evidence="2">
    <location>
        <begin position="719"/>
        <end position="735"/>
    </location>
</feature>
<dbReference type="Proteomes" id="UP000283269">
    <property type="component" value="Unassembled WGS sequence"/>
</dbReference>
<name>A0A409WZ65_PSICY</name>
<protein>
    <submittedName>
        <fullName evidence="3">Uncharacterized protein</fullName>
    </submittedName>
</protein>
<feature type="compositionally biased region" description="Basic and acidic residues" evidence="2">
    <location>
        <begin position="501"/>
        <end position="517"/>
    </location>
</feature>
<feature type="region of interest" description="Disordered" evidence="2">
    <location>
        <begin position="790"/>
        <end position="831"/>
    </location>
</feature>
<feature type="compositionally biased region" description="Polar residues" evidence="2">
    <location>
        <begin position="121"/>
        <end position="143"/>
    </location>
</feature>
<feature type="region of interest" description="Disordered" evidence="2">
    <location>
        <begin position="438"/>
        <end position="619"/>
    </location>
</feature>
<comment type="caution">
    <text evidence="3">The sequence shown here is derived from an EMBL/GenBank/DDBJ whole genome shotgun (WGS) entry which is preliminary data.</text>
</comment>
<gene>
    <name evidence="3" type="ORF">CVT25_000118</name>
</gene>
<evidence type="ECO:0000256" key="1">
    <source>
        <dbReference type="SAM" id="Coils"/>
    </source>
</evidence>
<feature type="region of interest" description="Disordered" evidence="2">
    <location>
        <begin position="358"/>
        <end position="394"/>
    </location>
</feature>
<evidence type="ECO:0000256" key="2">
    <source>
        <dbReference type="SAM" id="MobiDB-lite"/>
    </source>
</evidence>
<sequence>MSESVGPSPSSLSRSATTEGVSSTSFSHPKPKRHVVPTTATSMPRPLHLALGSVVGSSSSPTTPGSQSPSPGLLPQNGHNPTSSAGGDNTLFVEPGTPGTSRAPSLSPLSPTITSLKRHSTSLTSKRQSSISYIPANGQSQAHGQRASVDEFTRSPLSTTTSFFGDVGKDARAGLTRSSSLGRTSRTPRSPAFPERTAKTNQSLKETGLTAPNRLKDRPPATLTEKHAELLHFIAQKESKCLELRSQLAVHEAELLQLKRKWERIVNRGFERSQTLTSTPSSSALPVSASLLSTSPSSSTGLPPNHPSPSSAAASSYFTGLTPAANAPGAVVLEGIKGGVQGMSRLIAAGLESIVHVNGPSTPTTPSSGHHEIDAHTPTSSNAPHTPNSSTLRMESAPGFKHWARVNGTVTRAHGHGQKESQSSSSTTTSAASSATFASLSSTSTRTSTTSAASTNVSVIGSSTSGDTTRKSGATTTTATTSSAASIVSGSDIESEFGDFEDGRRGSMEHDQEHDQEQDVLMVYDTGATPTMSPNPHFRRKKSTEHVHVERLVLSPPTTEKEQEQEQEEFDWDDGWDEPVGGAQAKDNEGGSGNGIVRQDDPSVVRSPKSASSVQMTLAPPSVPGLGALNVGTPTTQQMSYWVGSVGKKWDEIKGSTTFTKSQKRASLLLTDMQNSIVSALTSPPTSTVPLFGSNPNSSASASPSPAPTPASPALFSSNASHATLSPRVTASVSVQPRPRSATSLLDDSDDDENGSADTGANHLRAKLSSRMMAPVMVPDSLSPTTVAAAAKVQSKQNEQAAGTGAGAGKVNTKAGGSPVSAKDDEDEWNW</sequence>
<feature type="compositionally biased region" description="Low complexity" evidence="2">
    <location>
        <begin position="52"/>
        <end position="76"/>
    </location>
</feature>
<feature type="compositionally biased region" description="Low complexity" evidence="2">
    <location>
        <begin position="175"/>
        <end position="190"/>
    </location>
</feature>
<feature type="compositionally biased region" description="Low complexity" evidence="2">
    <location>
        <begin position="438"/>
        <end position="455"/>
    </location>
</feature>
<organism evidence="3 4">
    <name type="scientific">Psilocybe cyanescens</name>
    <dbReference type="NCBI Taxonomy" id="93625"/>
    <lineage>
        <taxon>Eukaryota</taxon>
        <taxon>Fungi</taxon>
        <taxon>Dikarya</taxon>
        <taxon>Basidiomycota</taxon>
        <taxon>Agaricomycotina</taxon>
        <taxon>Agaricomycetes</taxon>
        <taxon>Agaricomycetidae</taxon>
        <taxon>Agaricales</taxon>
        <taxon>Agaricineae</taxon>
        <taxon>Strophariaceae</taxon>
        <taxon>Psilocybe</taxon>
    </lineage>
</organism>
<keyword evidence="1" id="KW-0175">Coiled coil</keyword>
<feature type="region of interest" description="Disordered" evidence="2">
    <location>
        <begin position="175"/>
        <end position="220"/>
    </location>
</feature>
<feature type="compositionally biased region" description="Polar residues" evidence="2">
    <location>
        <begin position="16"/>
        <end position="27"/>
    </location>
</feature>
<dbReference type="STRING" id="93625.A0A409WZ65"/>
<feature type="compositionally biased region" description="Acidic residues" evidence="2">
    <location>
        <begin position="565"/>
        <end position="577"/>
    </location>
</feature>
<reference evidence="3 4" key="1">
    <citation type="journal article" date="2018" name="Evol. Lett.">
        <title>Horizontal gene cluster transfer increased hallucinogenic mushroom diversity.</title>
        <authorList>
            <person name="Reynolds H.T."/>
            <person name="Vijayakumar V."/>
            <person name="Gluck-Thaler E."/>
            <person name="Korotkin H.B."/>
            <person name="Matheny P.B."/>
            <person name="Slot J.C."/>
        </authorList>
    </citation>
    <scope>NUCLEOTIDE SEQUENCE [LARGE SCALE GENOMIC DNA]</scope>
    <source>
        <strain evidence="3 4">2631</strain>
    </source>
</reference>
<dbReference type="EMBL" id="NHYD01002975">
    <property type="protein sequence ID" value="PPQ83769.1"/>
    <property type="molecule type" value="Genomic_DNA"/>
</dbReference>
<feature type="region of interest" description="Disordered" evidence="2">
    <location>
        <begin position="1"/>
        <end position="147"/>
    </location>
</feature>
<dbReference type="OrthoDB" id="3204900at2759"/>
<evidence type="ECO:0000313" key="3">
    <source>
        <dbReference type="EMBL" id="PPQ83769.1"/>
    </source>
</evidence>
<feature type="compositionally biased region" description="Polar residues" evidence="2">
    <location>
        <begin position="377"/>
        <end position="393"/>
    </location>
</feature>
<evidence type="ECO:0000313" key="4">
    <source>
        <dbReference type="Proteomes" id="UP000283269"/>
    </source>
</evidence>
<dbReference type="AlphaFoldDB" id="A0A409WZ65"/>
<feature type="compositionally biased region" description="Low complexity" evidence="2">
    <location>
        <begin position="104"/>
        <end position="115"/>
    </location>
</feature>
<feature type="region of interest" description="Disordered" evidence="2">
    <location>
        <begin position="274"/>
        <end position="314"/>
    </location>
</feature>
<feature type="compositionally biased region" description="Low complexity" evidence="2">
    <location>
        <begin position="1"/>
        <end position="15"/>
    </location>
</feature>
<feature type="compositionally biased region" description="Low complexity" evidence="2">
    <location>
        <begin position="694"/>
        <end position="704"/>
    </location>
</feature>
<feature type="compositionally biased region" description="Low complexity" evidence="2">
    <location>
        <begin position="471"/>
        <end position="486"/>
    </location>
</feature>
<feature type="compositionally biased region" description="Polar residues" evidence="2">
    <location>
        <begin position="456"/>
        <end position="467"/>
    </location>
</feature>
<dbReference type="InParanoid" id="A0A409WZ65"/>
<feature type="compositionally biased region" description="Polar residues" evidence="2">
    <location>
        <begin position="77"/>
        <end position="87"/>
    </location>
</feature>
<feature type="coiled-coil region" evidence="1">
    <location>
        <begin position="234"/>
        <end position="261"/>
    </location>
</feature>